<gene>
    <name evidence="2" type="ORF">LR48_Vigan03g124100</name>
</gene>
<dbReference type="PANTHER" id="PTHR46148">
    <property type="entry name" value="CHROMO DOMAIN-CONTAINING PROTEIN"/>
    <property type="match status" value="1"/>
</dbReference>
<proteinExistence type="predicted"/>
<dbReference type="Proteomes" id="UP000053144">
    <property type="component" value="Chromosome 3"/>
</dbReference>
<protein>
    <recommendedName>
        <fullName evidence="1">Tf2-1-like SH3-like domain-containing protein</fullName>
    </recommendedName>
</protein>
<reference evidence="3" key="1">
    <citation type="journal article" date="2015" name="Proc. Natl. Acad. Sci. U.S.A.">
        <title>Genome sequencing of adzuki bean (Vigna angularis) provides insight into high starch and low fat accumulation and domestication.</title>
        <authorList>
            <person name="Yang K."/>
            <person name="Tian Z."/>
            <person name="Chen C."/>
            <person name="Luo L."/>
            <person name="Zhao B."/>
            <person name="Wang Z."/>
            <person name="Yu L."/>
            <person name="Li Y."/>
            <person name="Sun Y."/>
            <person name="Li W."/>
            <person name="Chen Y."/>
            <person name="Li Y."/>
            <person name="Zhang Y."/>
            <person name="Ai D."/>
            <person name="Zhao J."/>
            <person name="Shang C."/>
            <person name="Ma Y."/>
            <person name="Wu B."/>
            <person name="Wang M."/>
            <person name="Gao L."/>
            <person name="Sun D."/>
            <person name="Zhang P."/>
            <person name="Guo F."/>
            <person name="Wang W."/>
            <person name="Li Y."/>
            <person name="Wang J."/>
            <person name="Varshney R.K."/>
            <person name="Wang J."/>
            <person name="Ling H.Q."/>
            <person name="Wan P."/>
        </authorList>
    </citation>
    <scope>NUCLEOTIDE SEQUENCE</scope>
    <source>
        <strain evidence="3">cv. Jingnong 6</strain>
    </source>
</reference>
<feature type="domain" description="Tf2-1-like SH3-like" evidence="1">
    <location>
        <begin position="7"/>
        <end position="50"/>
    </location>
</feature>
<dbReference type="AlphaFoldDB" id="A0A0L9U615"/>
<dbReference type="EMBL" id="CM003373">
    <property type="protein sequence ID" value="KOM37859.1"/>
    <property type="molecule type" value="Genomic_DNA"/>
</dbReference>
<dbReference type="Gramene" id="KOM37859">
    <property type="protein sequence ID" value="KOM37859"/>
    <property type="gene ID" value="LR48_Vigan03g124100"/>
</dbReference>
<organism evidence="2 3">
    <name type="scientific">Phaseolus angularis</name>
    <name type="common">Azuki bean</name>
    <name type="synonym">Vigna angularis</name>
    <dbReference type="NCBI Taxonomy" id="3914"/>
    <lineage>
        <taxon>Eukaryota</taxon>
        <taxon>Viridiplantae</taxon>
        <taxon>Streptophyta</taxon>
        <taxon>Embryophyta</taxon>
        <taxon>Tracheophyta</taxon>
        <taxon>Spermatophyta</taxon>
        <taxon>Magnoliopsida</taxon>
        <taxon>eudicotyledons</taxon>
        <taxon>Gunneridae</taxon>
        <taxon>Pentapetalae</taxon>
        <taxon>rosids</taxon>
        <taxon>fabids</taxon>
        <taxon>Fabales</taxon>
        <taxon>Fabaceae</taxon>
        <taxon>Papilionoideae</taxon>
        <taxon>50 kb inversion clade</taxon>
        <taxon>NPAAA clade</taxon>
        <taxon>indigoferoid/millettioid clade</taxon>
        <taxon>Phaseoleae</taxon>
        <taxon>Vigna</taxon>
    </lineage>
</organism>
<dbReference type="SUPFAM" id="SSF54160">
    <property type="entry name" value="Chromo domain-like"/>
    <property type="match status" value="1"/>
</dbReference>
<sequence length="135" mass="15025">MPTRLHPKLSARYFGPFKVLQQVGNVAFRLELPESAKIHSVFHASQLKKAVGDRKVEKDLPEELQAEGPAFWPAKILQQRQIQQDGESIQQVLIEWQTGGEEGATWEDLATIKDQFPDFNLEGKVESGGGVMIGG</sequence>
<dbReference type="InterPro" id="IPR016197">
    <property type="entry name" value="Chromo-like_dom_sf"/>
</dbReference>
<evidence type="ECO:0000313" key="2">
    <source>
        <dbReference type="EMBL" id="KOM37859.1"/>
    </source>
</evidence>
<dbReference type="OMA" id="QWLVHWE"/>
<dbReference type="PANTHER" id="PTHR46148:SF52">
    <property type="entry name" value="OS04G0603800 PROTEIN"/>
    <property type="match status" value="1"/>
</dbReference>
<name>A0A0L9U615_PHAAN</name>
<accession>A0A0L9U615</accession>
<dbReference type="InterPro" id="IPR056924">
    <property type="entry name" value="SH3_Tf2-1"/>
</dbReference>
<dbReference type="Pfam" id="PF24626">
    <property type="entry name" value="SH3_Tf2-1"/>
    <property type="match status" value="1"/>
</dbReference>
<evidence type="ECO:0000259" key="1">
    <source>
        <dbReference type="Pfam" id="PF24626"/>
    </source>
</evidence>
<evidence type="ECO:0000313" key="3">
    <source>
        <dbReference type="Proteomes" id="UP000053144"/>
    </source>
</evidence>